<dbReference type="EMBL" id="AFBN01000096">
    <property type="protein sequence ID" value="EGF52159.1"/>
    <property type="molecule type" value="Genomic_DNA"/>
</dbReference>
<dbReference type="InterPro" id="IPR010905">
    <property type="entry name" value="Glyco_hydro_88"/>
</dbReference>
<evidence type="ECO:0000313" key="4">
    <source>
        <dbReference type="Proteomes" id="UP000003416"/>
    </source>
</evidence>
<evidence type="ECO:0000256" key="2">
    <source>
        <dbReference type="SAM" id="SignalP"/>
    </source>
</evidence>
<dbReference type="InterPro" id="IPR008928">
    <property type="entry name" value="6-hairpin_glycosidase_sf"/>
</dbReference>
<dbReference type="Gene3D" id="1.50.10.10">
    <property type="match status" value="1"/>
</dbReference>
<gene>
    <name evidence="3" type="ORF">HMPREF9446_03370</name>
</gene>
<dbReference type="STRING" id="763034.HMPREF9446_03370"/>
<feature type="chain" id="PRO_5003300168" evidence="2">
    <location>
        <begin position="20"/>
        <end position="441"/>
    </location>
</feature>
<dbReference type="GeneID" id="86050760"/>
<keyword evidence="2" id="KW-0732">Signal</keyword>
<dbReference type="GO" id="GO:0005975">
    <property type="term" value="P:carbohydrate metabolic process"/>
    <property type="evidence" value="ECO:0007669"/>
    <property type="project" value="InterPro"/>
</dbReference>
<dbReference type="SUPFAM" id="SSF48208">
    <property type="entry name" value="Six-hairpin glycosidases"/>
    <property type="match status" value="1"/>
</dbReference>
<reference evidence="3 4" key="1">
    <citation type="submission" date="2011-02" db="EMBL/GenBank/DDBJ databases">
        <authorList>
            <person name="Weinstock G."/>
            <person name="Sodergren E."/>
            <person name="Clifton S."/>
            <person name="Fulton L."/>
            <person name="Fulton B."/>
            <person name="Courtney L."/>
            <person name="Fronick C."/>
            <person name="Harrison M."/>
            <person name="Strong C."/>
            <person name="Farmer C."/>
            <person name="Delahaunty K."/>
            <person name="Markovic C."/>
            <person name="Hall O."/>
            <person name="Minx P."/>
            <person name="Tomlinson C."/>
            <person name="Mitreva M."/>
            <person name="Hou S."/>
            <person name="Chen J."/>
            <person name="Wollam A."/>
            <person name="Pepin K.H."/>
            <person name="Johnson M."/>
            <person name="Bhonagiri V."/>
            <person name="Zhang X."/>
            <person name="Suruliraj S."/>
            <person name="Warren W."/>
            <person name="Chinwalla A."/>
            <person name="Mardis E.R."/>
            <person name="Wilson R.K."/>
        </authorList>
    </citation>
    <scope>NUCLEOTIDE SEQUENCE [LARGE SCALE GENOMIC DNA]</scope>
    <source>
        <strain evidence="3 4">YIT 12057</strain>
    </source>
</reference>
<dbReference type="PANTHER" id="PTHR33886:SF8">
    <property type="entry name" value="UNSATURATED RHAMNOGALACTURONAN HYDROLASE (EUROFUNG)"/>
    <property type="match status" value="1"/>
</dbReference>
<organism evidence="3 4">
    <name type="scientific">Bacteroides fluxus YIT 12057</name>
    <dbReference type="NCBI Taxonomy" id="763034"/>
    <lineage>
        <taxon>Bacteria</taxon>
        <taxon>Pseudomonadati</taxon>
        <taxon>Bacteroidota</taxon>
        <taxon>Bacteroidia</taxon>
        <taxon>Bacteroidales</taxon>
        <taxon>Bacteroidaceae</taxon>
        <taxon>Bacteroides</taxon>
    </lineage>
</organism>
<proteinExistence type="predicted"/>
<dbReference type="GO" id="GO:0016787">
    <property type="term" value="F:hydrolase activity"/>
    <property type="evidence" value="ECO:0007669"/>
    <property type="project" value="UniProtKB-KW"/>
</dbReference>
<dbReference type="RefSeq" id="WP_009126587.1">
    <property type="nucleotide sequence ID" value="NZ_GL882689.1"/>
</dbReference>
<evidence type="ECO:0000256" key="1">
    <source>
        <dbReference type="ARBA" id="ARBA00022801"/>
    </source>
</evidence>
<keyword evidence="1 3" id="KW-0378">Hydrolase</keyword>
<dbReference type="InterPro" id="IPR012341">
    <property type="entry name" value="6hp_glycosidase-like_sf"/>
</dbReference>
<dbReference type="InterPro" id="IPR052043">
    <property type="entry name" value="PolySaccharide_Degr_Enz"/>
</dbReference>
<evidence type="ECO:0000313" key="3">
    <source>
        <dbReference type="EMBL" id="EGF52159.1"/>
    </source>
</evidence>
<dbReference type="eggNOG" id="COG4225">
    <property type="taxonomic scope" value="Bacteria"/>
</dbReference>
<comment type="caution">
    <text evidence="3">The sequence shown here is derived from an EMBL/GenBank/DDBJ whole genome shotgun (WGS) entry which is preliminary data.</text>
</comment>
<dbReference type="Pfam" id="PF07470">
    <property type="entry name" value="Glyco_hydro_88"/>
    <property type="match status" value="1"/>
</dbReference>
<keyword evidence="4" id="KW-1185">Reference proteome</keyword>
<dbReference type="HOGENOM" id="CLU_048106_0_0_10"/>
<sequence length="441" mass="50385">MKKIFISCMLLLSAAALSAQVELKTAAQAKLSAADVAVKIADRILAATTYEFKNTKTGETYKSVKNLPLDMNVRVACKYNNWHYTNGVTHIALMELANKTGEKKYDDYVLKNMNFVFNEGNLDFFKKQYDKAMKDGGWYGVRKLSWHMIFRGKRLDDNGPMGASLIDLQMKHPNKSFLNYINETADHLNYAEPRLEDGTIARIWPHVNTIWADDAFMAISFLARMAKMTGDKRYMDDAANQVVKYHKYLWCPEKQIFYHCYHTDNKEHGVAHWSRANGWVFMATADLLEVMPENHPLRAEVLECFKRQCSGVARYQGKNGLWHQLLDKEDSYEEITGTSMFVFGIARGVKHGWLHPDFIYVAEQGLKGMLSKISENGDVTTICVGTGIMPSLAYYYNRPTQVNDPMGEGPVLRALIEMMDAPKYTEIKAEHQYDKIVVSKK</sequence>
<protein>
    <submittedName>
        <fullName evidence="3">Glycosyl hydrolase, family 88</fullName>
    </submittedName>
</protein>
<dbReference type="Proteomes" id="UP000003416">
    <property type="component" value="Unassembled WGS sequence"/>
</dbReference>
<dbReference type="PANTHER" id="PTHR33886">
    <property type="entry name" value="UNSATURATED RHAMNOGALACTURONAN HYDROLASE (EUROFUNG)"/>
    <property type="match status" value="1"/>
</dbReference>
<name>F3PX80_9BACE</name>
<accession>F3PX80</accession>
<dbReference type="AlphaFoldDB" id="F3PX80"/>
<feature type="signal peptide" evidence="2">
    <location>
        <begin position="1"/>
        <end position="19"/>
    </location>
</feature>